<proteinExistence type="predicted"/>
<dbReference type="SUPFAM" id="SSF103481">
    <property type="entry name" value="Multidrug resistance efflux transporter EmrE"/>
    <property type="match status" value="1"/>
</dbReference>
<evidence type="ECO:0000313" key="4">
    <source>
        <dbReference type="Proteomes" id="UP000238882"/>
    </source>
</evidence>
<keyword evidence="4" id="KW-1185">Reference proteome</keyword>
<organism evidence="3 4">
    <name type="scientific">Polaribacter porphyrae</name>
    <dbReference type="NCBI Taxonomy" id="1137780"/>
    <lineage>
        <taxon>Bacteria</taxon>
        <taxon>Pseudomonadati</taxon>
        <taxon>Bacteroidota</taxon>
        <taxon>Flavobacteriia</taxon>
        <taxon>Flavobacteriales</taxon>
        <taxon>Flavobacteriaceae</taxon>
    </lineage>
</organism>
<name>A0A2S7WRJ9_9FLAO</name>
<feature type="domain" description="EamA" evidence="2">
    <location>
        <begin position="8"/>
        <end position="107"/>
    </location>
</feature>
<dbReference type="InterPro" id="IPR037185">
    <property type="entry name" value="EmrE-like"/>
</dbReference>
<feature type="transmembrane region" description="Helical" evidence="1">
    <location>
        <begin position="64"/>
        <end position="82"/>
    </location>
</feature>
<dbReference type="InterPro" id="IPR000620">
    <property type="entry name" value="EamA_dom"/>
</dbReference>
<dbReference type="Proteomes" id="UP000238882">
    <property type="component" value="Unassembled WGS sequence"/>
</dbReference>
<evidence type="ECO:0000259" key="2">
    <source>
        <dbReference type="Pfam" id="PF00892"/>
    </source>
</evidence>
<accession>A0A2S7WRJ9</accession>
<protein>
    <recommendedName>
        <fullName evidence="2">EamA domain-containing protein</fullName>
    </recommendedName>
</protein>
<keyword evidence="1" id="KW-0812">Transmembrane</keyword>
<dbReference type="RefSeq" id="WP_105016538.1">
    <property type="nucleotide sequence ID" value="NZ_MSCN01000001.1"/>
</dbReference>
<comment type="caution">
    <text evidence="3">The sequence shown here is derived from an EMBL/GenBank/DDBJ whole genome shotgun (WGS) entry which is preliminary data.</text>
</comment>
<keyword evidence="1" id="KW-1133">Transmembrane helix</keyword>
<dbReference type="EMBL" id="MSCN01000001">
    <property type="protein sequence ID" value="PQJ79941.1"/>
    <property type="molecule type" value="Genomic_DNA"/>
</dbReference>
<reference evidence="3 4" key="1">
    <citation type="submission" date="2016-12" db="EMBL/GenBank/DDBJ databases">
        <title>Trade-off between light-utilization and light-protection in marine flavobacteria.</title>
        <authorList>
            <person name="Kumagai Y."/>
            <person name="Yoshizawa S."/>
            <person name="Kogure K."/>
            <person name="Iwasaki W."/>
        </authorList>
    </citation>
    <scope>NUCLEOTIDE SEQUENCE [LARGE SCALE GENOMIC DNA]</scope>
    <source>
        <strain evidence="3 4">NBRC 108759</strain>
    </source>
</reference>
<dbReference type="GO" id="GO:0016020">
    <property type="term" value="C:membrane"/>
    <property type="evidence" value="ECO:0007669"/>
    <property type="project" value="InterPro"/>
</dbReference>
<feature type="transmembrane region" description="Helical" evidence="1">
    <location>
        <begin position="88"/>
        <end position="107"/>
    </location>
</feature>
<dbReference type="AlphaFoldDB" id="A0A2S7WRJ9"/>
<dbReference type="OrthoDB" id="9811486at2"/>
<gene>
    <name evidence="3" type="ORF">BTO18_12510</name>
</gene>
<evidence type="ECO:0000313" key="3">
    <source>
        <dbReference type="EMBL" id="PQJ79941.1"/>
    </source>
</evidence>
<keyword evidence="1" id="KW-0472">Membrane</keyword>
<feature type="transmembrane region" description="Helical" evidence="1">
    <location>
        <begin position="34"/>
        <end position="52"/>
    </location>
</feature>
<sequence>MKTRTLALIALFFILPFGIFEFNEINWTSMPTNIYLKVGFVIVFTTCVTYLFNLFGLSKLKPTTVGVFIYLQPVIASIYALITGSDSLNSIKIFATIIIFLGVYLVTKQVDKSIK</sequence>
<dbReference type="Pfam" id="PF00892">
    <property type="entry name" value="EamA"/>
    <property type="match status" value="1"/>
</dbReference>
<evidence type="ECO:0000256" key="1">
    <source>
        <dbReference type="SAM" id="Phobius"/>
    </source>
</evidence>